<evidence type="ECO:0000313" key="2">
    <source>
        <dbReference type="Proteomes" id="UP000031802"/>
    </source>
</evidence>
<dbReference type="PATRIC" id="fig|1229276.3.peg.3385"/>
<proteinExistence type="predicted"/>
<comment type="caution">
    <text evidence="1">The sequence shown here is derived from an EMBL/GenBank/DDBJ whole genome shotgun (WGS) entry which is preliminary data.</text>
</comment>
<sequence length="64" mass="7816">MEITIRIDKRSKQAKVFYEYLKTLPFVQLEEPRYIKDTEKAIKEVKLRKTTKTTLEDFREDLYS</sequence>
<keyword evidence="2" id="KW-1185">Reference proteome</keyword>
<dbReference type="Proteomes" id="UP000031802">
    <property type="component" value="Unassembled WGS sequence"/>
</dbReference>
<accession>A0A0B8T2I3</accession>
<dbReference type="EMBL" id="JJMU01000061">
    <property type="protein sequence ID" value="KGE13058.1"/>
    <property type="molecule type" value="Genomic_DNA"/>
</dbReference>
<dbReference type="eggNOG" id="ENOG50344WQ">
    <property type="taxonomic scope" value="Bacteria"/>
</dbReference>
<dbReference type="RefSeq" id="WP_037501984.1">
    <property type="nucleotide sequence ID" value="NZ_JJMU01000061.1"/>
</dbReference>
<evidence type="ECO:0000313" key="1">
    <source>
        <dbReference type="EMBL" id="KGE13058.1"/>
    </source>
</evidence>
<dbReference type="OrthoDB" id="1150961at2"/>
<dbReference type="STRING" id="1229276.DI53_3275"/>
<reference evidence="1 2" key="2">
    <citation type="journal article" date="2015" name="PLoS ONE">
        <title>Whole-Genome Optical Mapping and Finished Genome Sequence of Sphingobacterium deserti sp. nov., a New Species Isolated from the Western Desert of China.</title>
        <authorList>
            <person name="Teng C."/>
            <person name="Zhou Z."/>
            <person name="Molnar I."/>
            <person name="Li X."/>
            <person name="Tang R."/>
            <person name="Chen M."/>
            <person name="Wang L."/>
            <person name="Su S."/>
            <person name="Zhang W."/>
            <person name="Lin M."/>
        </authorList>
    </citation>
    <scope>NUCLEOTIDE SEQUENCE [LARGE SCALE GENOMIC DNA]</scope>
    <source>
        <strain evidence="2">ACCC05744</strain>
    </source>
</reference>
<reference evidence="2" key="1">
    <citation type="submission" date="2014-04" db="EMBL/GenBank/DDBJ databases">
        <title>Whole-Genome optical mapping and complete genome sequence of Sphingobacterium deserti sp. nov., a new spaces isolated from desert in the west of China.</title>
        <authorList>
            <person name="Teng C."/>
            <person name="Zhou Z."/>
            <person name="Li X."/>
            <person name="Chen M."/>
            <person name="Lin M."/>
            <person name="Wang L."/>
            <person name="Su S."/>
            <person name="Zhang C."/>
            <person name="Zhang W."/>
        </authorList>
    </citation>
    <scope>NUCLEOTIDE SEQUENCE [LARGE SCALE GENOMIC DNA]</scope>
    <source>
        <strain evidence="2">ACCC05744</strain>
    </source>
</reference>
<organism evidence="1 2">
    <name type="scientific">Sphingobacterium deserti</name>
    <dbReference type="NCBI Taxonomy" id="1229276"/>
    <lineage>
        <taxon>Bacteria</taxon>
        <taxon>Pseudomonadati</taxon>
        <taxon>Bacteroidota</taxon>
        <taxon>Sphingobacteriia</taxon>
        <taxon>Sphingobacteriales</taxon>
        <taxon>Sphingobacteriaceae</taxon>
        <taxon>Sphingobacterium</taxon>
    </lineage>
</organism>
<gene>
    <name evidence="1" type="ORF">DI53_3275</name>
</gene>
<name>A0A0B8T2I3_9SPHI</name>
<protein>
    <submittedName>
        <fullName evidence="1">Uncharacterized protein</fullName>
    </submittedName>
</protein>
<dbReference type="AlphaFoldDB" id="A0A0B8T2I3"/>